<reference evidence="3 4" key="2">
    <citation type="journal article" date="2013" name="Plant Cell Physiol.">
        <title>Rice Annotation Project Database (RAP-DB): an integrative and interactive database for rice genomics.</title>
        <authorList>
            <person name="Sakai H."/>
            <person name="Lee S.S."/>
            <person name="Tanaka T."/>
            <person name="Numa H."/>
            <person name="Kim J."/>
            <person name="Kawahara Y."/>
            <person name="Wakimoto H."/>
            <person name="Yang C.C."/>
            <person name="Iwamoto M."/>
            <person name="Abe T."/>
            <person name="Yamada Y."/>
            <person name="Muto A."/>
            <person name="Inokuchi H."/>
            <person name="Ikemura T."/>
            <person name="Matsumoto T."/>
            <person name="Sasaki T."/>
            <person name="Itoh T."/>
        </authorList>
    </citation>
    <scope>NUCLEOTIDE SEQUENCE [LARGE SCALE GENOMIC DNA]</scope>
    <source>
        <strain evidence="4">cv. Nipponbare</strain>
    </source>
</reference>
<proteinExistence type="predicted"/>
<keyword evidence="2" id="KW-1133">Transmembrane helix</keyword>
<sequence>EQRRRRHAQHHVRAAAVSPEEVVPDADGELLQQRRARLGLHVRVPQDERRAGLPRLAQLLQLLHHALLHLRARRLHHEPHLLRHRRRRRRRRDLHYPVRAARGVHRGHAVVGGLVAEASPERVRPDHRERVLALVAAVVELLAPAAGVAAAVVQRVQLDEGGEALDELRLERVHVLVHVAVAVPHDAPVRPVPRRADAADEVALGGKHVRYRDGLDADEHQHAVERREVGDEAGEVGRHAGGEVGVDEADARDAHHAQLVAQGEQPLQGHLVVQVELVLLDGGVVPDEHDGHEDERQHDRQPRPLPELDQRRREVEHLDGAEEEEEDECQRRTPVPTQHDHQGCQACRHQHHRDHCQSCT</sequence>
<feature type="transmembrane region" description="Helical" evidence="2">
    <location>
        <begin position="131"/>
        <end position="153"/>
    </location>
</feature>
<keyword evidence="2" id="KW-0472">Membrane</keyword>
<organism evidence="3 4">
    <name type="scientific">Oryza sativa subsp. japonica</name>
    <name type="common">Rice</name>
    <dbReference type="NCBI Taxonomy" id="39947"/>
    <lineage>
        <taxon>Eukaryota</taxon>
        <taxon>Viridiplantae</taxon>
        <taxon>Streptophyta</taxon>
        <taxon>Embryophyta</taxon>
        <taxon>Tracheophyta</taxon>
        <taxon>Spermatophyta</taxon>
        <taxon>Magnoliopsida</taxon>
        <taxon>Liliopsida</taxon>
        <taxon>Poales</taxon>
        <taxon>Poaceae</taxon>
        <taxon>BOP clade</taxon>
        <taxon>Oryzoideae</taxon>
        <taxon>Oryzeae</taxon>
        <taxon>Oryzinae</taxon>
        <taxon>Oryza</taxon>
        <taxon>Oryza sativa</taxon>
    </lineage>
</organism>
<feature type="non-terminal residue" evidence="3">
    <location>
        <position position="1"/>
    </location>
</feature>
<accession>A0A0P0XAE9</accession>
<dbReference type="AlphaFoldDB" id="A0A0P0XAE9"/>
<gene>
    <name evidence="3" type="ordered locus">Os07g0679050</name>
    <name evidence="3" type="ORF">OSNPB_070679050</name>
</gene>
<dbReference type="PaxDb" id="39947-A0A0P0XAE9"/>
<protein>
    <submittedName>
        <fullName evidence="3">Os07g0679050 protein</fullName>
    </submittedName>
</protein>
<dbReference type="Proteomes" id="UP000059680">
    <property type="component" value="Chromosome 7"/>
</dbReference>
<dbReference type="FunCoup" id="A0A0P0XAE9">
    <property type="interactions" value="2"/>
</dbReference>
<keyword evidence="4" id="KW-1185">Reference proteome</keyword>
<evidence type="ECO:0000313" key="4">
    <source>
        <dbReference type="Proteomes" id="UP000059680"/>
    </source>
</evidence>
<reference evidence="3 4" key="3">
    <citation type="journal article" date="2013" name="Rice">
        <title>Improvement of the Oryza sativa Nipponbare reference genome using next generation sequence and optical map data.</title>
        <authorList>
            <person name="Kawahara Y."/>
            <person name="de la Bastide M."/>
            <person name="Hamilton J.P."/>
            <person name="Kanamori H."/>
            <person name="McCombie W.R."/>
            <person name="Ouyang S."/>
            <person name="Schwartz D.C."/>
            <person name="Tanaka T."/>
            <person name="Wu J."/>
            <person name="Zhou S."/>
            <person name="Childs K.L."/>
            <person name="Davidson R.M."/>
            <person name="Lin H."/>
            <person name="Quesada-Ocampo L."/>
            <person name="Vaillancourt B."/>
            <person name="Sakai H."/>
            <person name="Lee S.S."/>
            <person name="Kim J."/>
            <person name="Numa H."/>
            <person name="Itoh T."/>
            <person name="Buell C.R."/>
            <person name="Matsumoto T."/>
        </authorList>
    </citation>
    <scope>NUCLEOTIDE SEQUENCE [LARGE SCALE GENOMIC DNA]</scope>
    <source>
        <strain evidence="4">cv. Nipponbare</strain>
    </source>
</reference>
<feature type="region of interest" description="Disordered" evidence="1">
    <location>
        <begin position="284"/>
        <end position="341"/>
    </location>
</feature>
<dbReference type="Gramene" id="Os07t0679050-00">
    <property type="protein sequence ID" value="Os07t0679050-00"/>
    <property type="gene ID" value="Os07g0679050"/>
</dbReference>
<keyword evidence="2" id="KW-0812">Transmembrane</keyword>
<evidence type="ECO:0000313" key="3">
    <source>
        <dbReference type="EMBL" id="BAT03223.1"/>
    </source>
</evidence>
<evidence type="ECO:0000256" key="2">
    <source>
        <dbReference type="SAM" id="Phobius"/>
    </source>
</evidence>
<feature type="non-terminal residue" evidence="3">
    <location>
        <position position="360"/>
    </location>
</feature>
<dbReference type="EMBL" id="AP014963">
    <property type="protein sequence ID" value="BAT03223.1"/>
    <property type="molecule type" value="Genomic_DNA"/>
</dbReference>
<evidence type="ECO:0000256" key="1">
    <source>
        <dbReference type="SAM" id="MobiDB-lite"/>
    </source>
</evidence>
<name>A0A0P0XAE9_ORYSJ</name>
<dbReference type="InParanoid" id="A0A0P0XAE9"/>
<reference evidence="4" key="1">
    <citation type="journal article" date="2005" name="Nature">
        <title>The map-based sequence of the rice genome.</title>
        <authorList>
            <consortium name="International rice genome sequencing project (IRGSP)"/>
            <person name="Matsumoto T."/>
            <person name="Wu J."/>
            <person name="Kanamori H."/>
            <person name="Katayose Y."/>
            <person name="Fujisawa M."/>
            <person name="Namiki N."/>
            <person name="Mizuno H."/>
            <person name="Yamamoto K."/>
            <person name="Antonio B.A."/>
            <person name="Baba T."/>
            <person name="Sakata K."/>
            <person name="Nagamura Y."/>
            <person name="Aoki H."/>
            <person name="Arikawa K."/>
            <person name="Arita K."/>
            <person name="Bito T."/>
            <person name="Chiden Y."/>
            <person name="Fujitsuka N."/>
            <person name="Fukunaka R."/>
            <person name="Hamada M."/>
            <person name="Harada C."/>
            <person name="Hayashi A."/>
            <person name="Hijishita S."/>
            <person name="Honda M."/>
            <person name="Hosokawa S."/>
            <person name="Ichikawa Y."/>
            <person name="Idonuma A."/>
            <person name="Iijima M."/>
            <person name="Ikeda M."/>
            <person name="Ikeno M."/>
            <person name="Ito K."/>
            <person name="Ito S."/>
            <person name="Ito T."/>
            <person name="Ito Y."/>
            <person name="Ito Y."/>
            <person name="Iwabuchi A."/>
            <person name="Kamiya K."/>
            <person name="Karasawa W."/>
            <person name="Kurita K."/>
            <person name="Katagiri S."/>
            <person name="Kikuta A."/>
            <person name="Kobayashi H."/>
            <person name="Kobayashi N."/>
            <person name="Machita K."/>
            <person name="Maehara T."/>
            <person name="Masukawa M."/>
            <person name="Mizubayashi T."/>
            <person name="Mukai Y."/>
            <person name="Nagasaki H."/>
            <person name="Nagata Y."/>
            <person name="Naito S."/>
            <person name="Nakashima M."/>
            <person name="Nakama Y."/>
            <person name="Nakamichi Y."/>
            <person name="Nakamura M."/>
            <person name="Meguro A."/>
            <person name="Negishi M."/>
            <person name="Ohta I."/>
            <person name="Ohta T."/>
            <person name="Okamoto M."/>
            <person name="Ono N."/>
            <person name="Saji S."/>
            <person name="Sakaguchi M."/>
            <person name="Sakai K."/>
            <person name="Shibata M."/>
            <person name="Shimokawa T."/>
            <person name="Song J."/>
            <person name="Takazaki Y."/>
            <person name="Terasawa K."/>
            <person name="Tsugane M."/>
            <person name="Tsuji K."/>
            <person name="Ueda S."/>
            <person name="Waki K."/>
            <person name="Yamagata H."/>
            <person name="Yamamoto M."/>
            <person name="Yamamoto S."/>
            <person name="Yamane H."/>
            <person name="Yoshiki S."/>
            <person name="Yoshihara R."/>
            <person name="Yukawa K."/>
            <person name="Zhong H."/>
            <person name="Yano M."/>
            <person name="Yuan Q."/>
            <person name="Ouyang S."/>
            <person name="Liu J."/>
            <person name="Jones K.M."/>
            <person name="Gansberger K."/>
            <person name="Moffat K."/>
            <person name="Hill J."/>
            <person name="Bera J."/>
            <person name="Fadrosh D."/>
            <person name="Jin S."/>
            <person name="Johri S."/>
            <person name="Kim M."/>
            <person name="Overton L."/>
            <person name="Reardon M."/>
            <person name="Tsitrin T."/>
            <person name="Vuong H."/>
            <person name="Weaver B."/>
            <person name="Ciecko A."/>
            <person name="Tallon L."/>
            <person name="Jackson J."/>
            <person name="Pai G."/>
            <person name="Aken S.V."/>
            <person name="Utterback T."/>
            <person name="Reidmuller S."/>
            <person name="Feldblyum T."/>
            <person name="Hsiao J."/>
            <person name="Zismann V."/>
            <person name="Iobst S."/>
            <person name="de Vazeille A.R."/>
            <person name="Buell C.R."/>
            <person name="Ying K."/>
            <person name="Li Y."/>
            <person name="Lu T."/>
            <person name="Huang Y."/>
            <person name="Zhao Q."/>
            <person name="Feng Q."/>
            <person name="Zhang L."/>
            <person name="Zhu J."/>
            <person name="Weng Q."/>
            <person name="Mu J."/>
            <person name="Lu Y."/>
            <person name="Fan D."/>
            <person name="Liu Y."/>
            <person name="Guan J."/>
            <person name="Zhang Y."/>
            <person name="Yu S."/>
            <person name="Liu X."/>
            <person name="Zhang Y."/>
            <person name="Hong G."/>
            <person name="Han B."/>
            <person name="Choisne N."/>
            <person name="Demange N."/>
            <person name="Orjeda G."/>
            <person name="Samain S."/>
            <person name="Cattolico L."/>
            <person name="Pelletier E."/>
            <person name="Couloux A."/>
            <person name="Segurens B."/>
            <person name="Wincker P."/>
            <person name="D'Hont A."/>
            <person name="Scarpelli C."/>
            <person name="Weissenbach J."/>
            <person name="Salanoubat M."/>
            <person name="Quetier F."/>
            <person name="Yu Y."/>
            <person name="Kim H.R."/>
            <person name="Rambo T."/>
            <person name="Currie J."/>
            <person name="Collura K."/>
            <person name="Luo M."/>
            <person name="Yang T."/>
            <person name="Ammiraju J.S.S."/>
            <person name="Engler F."/>
            <person name="Soderlund C."/>
            <person name="Wing R.A."/>
            <person name="Palmer L.E."/>
            <person name="de la Bastide M."/>
            <person name="Spiegel L."/>
            <person name="Nascimento L."/>
            <person name="Zutavern T."/>
            <person name="O'Shaughnessy A."/>
            <person name="Dike S."/>
            <person name="Dedhia N."/>
            <person name="Preston R."/>
            <person name="Balija V."/>
            <person name="McCombie W.R."/>
            <person name="Chow T."/>
            <person name="Chen H."/>
            <person name="Chung M."/>
            <person name="Chen C."/>
            <person name="Shaw J."/>
            <person name="Wu H."/>
            <person name="Hsiao K."/>
            <person name="Chao Y."/>
            <person name="Chu M."/>
            <person name="Cheng C."/>
            <person name="Hour A."/>
            <person name="Lee P."/>
            <person name="Lin S."/>
            <person name="Lin Y."/>
            <person name="Liou J."/>
            <person name="Liu S."/>
            <person name="Hsing Y."/>
            <person name="Raghuvanshi S."/>
            <person name="Mohanty A."/>
            <person name="Bharti A.K."/>
            <person name="Gaur A."/>
            <person name="Gupta V."/>
            <person name="Kumar D."/>
            <person name="Ravi V."/>
            <person name="Vij S."/>
            <person name="Kapur A."/>
            <person name="Khurana P."/>
            <person name="Khurana P."/>
            <person name="Khurana J.P."/>
            <person name="Tyagi A.K."/>
            <person name="Gaikwad K."/>
            <person name="Singh A."/>
            <person name="Dalal V."/>
            <person name="Srivastava S."/>
            <person name="Dixit A."/>
            <person name="Pal A.K."/>
            <person name="Ghazi I.A."/>
            <person name="Yadav M."/>
            <person name="Pandit A."/>
            <person name="Bhargava A."/>
            <person name="Sureshbabu K."/>
            <person name="Batra K."/>
            <person name="Sharma T.R."/>
            <person name="Mohapatra T."/>
            <person name="Singh N.K."/>
            <person name="Messing J."/>
            <person name="Nelson A.B."/>
            <person name="Fuks G."/>
            <person name="Kavchok S."/>
            <person name="Keizer G."/>
            <person name="Linton E."/>
            <person name="Llaca V."/>
            <person name="Song R."/>
            <person name="Tanyolac B."/>
            <person name="Young S."/>
            <person name="Ho-Il K."/>
            <person name="Hahn J.H."/>
            <person name="Sangsakoo G."/>
            <person name="Vanavichit A."/>
            <person name="de Mattos Luiz.A.T."/>
            <person name="Zimmer P.D."/>
            <person name="Malone G."/>
            <person name="Dellagostin O."/>
            <person name="de Oliveira A.C."/>
            <person name="Bevan M."/>
            <person name="Bancroft I."/>
            <person name="Minx P."/>
            <person name="Cordum H."/>
            <person name="Wilson R."/>
            <person name="Cheng Z."/>
            <person name="Jin W."/>
            <person name="Jiang J."/>
            <person name="Leong S.A."/>
            <person name="Iwama H."/>
            <person name="Gojobori T."/>
            <person name="Itoh T."/>
            <person name="Niimura Y."/>
            <person name="Fujii Y."/>
            <person name="Habara T."/>
            <person name="Sakai H."/>
            <person name="Sato Y."/>
            <person name="Wilson G."/>
            <person name="Kumar K."/>
            <person name="McCouch S."/>
            <person name="Juretic N."/>
            <person name="Hoen D."/>
            <person name="Wright S."/>
            <person name="Bruskiewich R."/>
            <person name="Bureau T."/>
            <person name="Miyao A."/>
            <person name="Hirochika H."/>
            <person name="Nishikawa T."/>
            <person name="Kadowaki K."/>
            <person name="Sugiura M."/>
            <person name="Burr B."/>
            <person name="Sasaki T."/>
        </authorList>
    </citation>
    <scope>NUCLEOTIDE SEQUENCE [LARGE SCALE GENOMIC DNA]</scope>
    <source>
        <strain evidence="4">cv. Nipponbare</strain>
    </source>
</reference>
<feature type="compositionally biased region" description="Basic and acidic residues" evidence="1">
    <location>
        <begin position="286"/>
        <end position="320"/>
    </location>
</feature>